<proteinExistence type="predicted"/>
<dbReference type="InParanoid" id="A0A0C3D8L0"/>
<reference evidence="1 2" key="1">
    <citation type="submission" date="2014-04" db="EMBL/GenBank/DDBJ databases">
        <authorList>
            <consortium name="DOE Joint Genome Institute"/>
            <person name="Kuo A."/>
            <person name="Kohler A."/>
            <person name="Nagy L.G."/>
            <person name="Floudas D."/>
            <person name="Copeland A."/>
            <person name="Barry K.W."/>
            <person name="Cichocki N."/>
            <person name="Veneault-Fourrey C."/>
            <person name="LaButti K."/>
            <person name="Lindquist E.A."/>
            <person name="Lipzen A."/>
            <person name="Lundell T."/>
            <person name="Morin E."/>
            <person name="Murat C."/>
            <person name="Sun H."/>
            <person name="Tunlid A."/>
            <person name="Henrissat B."/>
            <person name="Grigoriev I.V."/>
            <person name="Hibbett D.S."/>
            <person name="Martin F."/>
            <person name="Nordberg H.P."/>
            <person name="Cantor M.N."/>
            <person name="Hua S.X."/>
        </authorList>
    </citation>
    <scope>NUCLEOTIDE SEQUENCE [LARGE SCALE GENOMIC DNA]</scope>
    <source>
        <strain evidence="1 2">Foug A</strain>
    </source>
</reference>
<organism evidence="1 2">
    <name type="scientific">Scleroderma citrinum Foug A</name>
    <dbReference type="NCBI Taxonomy" id="1036808"/>
    <lineage>
        <taxon>Eukaryota</taxon>
        <taxon>Fungi</taxon>
        <taxon>Dikarya</taxon>
        <taxon>Basidiomycota</taxon>
        <taxon>Agaricomycotina</taxon>
        <taxon>Agaricomycetes</taxon>
        <taxon>Agaricomycetidae</taxon>
        <taxon>Boletales</taxon>
        <taxon>Sclerodermatineae</taxon>
        <taxon>Sclerodermataceae</taxon>
        <taxon>Scleroderma</taxon>
    </lineage>
</organism>
<dbReference type="Proteomes" id="UP000053989">
    <property type="component" value="Unassembled WGS sequence"/>
</dbReference>
<dbReference type="HOGENOM" id="CLU_2689232_0_0_1"/>
<reference evidence="2" key="2">
    <citation type="submission" date="2015-01" db="EMBL/GenBank/DDBJ databases">
        <title>Evolutionary Origins and Diversification of the Mycorrhizal Mutualists.</title>
        <authorList>
            <consortium name="DOE Joint Genome Institute"/>
            <consortium name="Mycorrhizal Genomics Consortium"/>
            <person name="Kohler A."/>
            <person name="Kuo A."/>
            <person name="Nagy L.G."/>
            <person name="Floudas D."/>
            <person name="Copeland A."/>
            <person name="Barry K.W."/>
            <person name="Cichocki N."/>
            <person name="Veneault-Fourrey C."/>
            <person name="LaButti K."/>
            <person name="Lindquist E.A."/>
            <person name="Lipzen A."/>
            <person name="Lundell T."/>
            <person name="Morin E."/>
            <person name="Murat C."/>
            <person name="Riley R."/>
            <person name="Ohm R."/>
            <person name="Sun H."/>
            <person name="Tunlid A."/>
            <person name="Henrissat B."/>
            <person name="Grigoriev I.V."/>
            <person name="Hibbett D.S."/>
            <person name="Martin F."/>
        </authorList>
    </citation>
    <scope>NUCLEOTIDE SEQUENCE [LARGE SCALE GENOMIC DNA]</scope>
    <source>
        <strain evidence="2">Foug A</strain>
    </source>
</reference>
<evidence type="ECO:0000313" key="1">
    <source>
        <dbReference type="EMBL" id="KIM57085.1"/>
    </source>
</evidence>
<gene>
    <name evidence="1" type="ORF">SCLCIDRAFT_189662</name>
</gene>
<name>A0A0C3D8L0_9AGAM</name>
<sequence length="74" mass="8188">MTQALHCIANIPVFVPRQTAIHIANHDGVFTPVRQIRRHFVASAAVLNSFPVAADSDTNVWFYARTVVNIALCI</sequence>
<evidence type="ECO:0000313" key="2">
    <source>
        <dbReference type="Proteomes" id="UP000053989"/>
    </source>
</evidence>
<accession>A0A0C3D8L0</accession>
<dbReference type="EMBL" id="KN822106">
    <property type="protein sequence ID" value="KIM57085.1"/>
    <property type="molecule type" value="Genomic_DNA"/>
</dbReference>
<dbReference type="AlphaFoldDB" id="A0A0C3D8L0"/>
<keyword evidence="2" id="KW-1185">Reference proteome</keyword>
<protein>
    <submittedName>
        <fullName evidence="1">Uncharacterized protein</fullName>
    </submittedName>
</protein>